<feature type="non-terminal residue" evidence="2">
    <location>
        <position position="304"/>
    </location>
</feature>
<dbReference type="AlphaFoldDB" id="A0A812V1G3"/>
<dbReference type="InterPro" id="IPR001466">
    <property type="entry name" value="Beta-lactam-related"/>
</dbReference>
<dbReference type="EMBL" id="CAJNIZ010039546">
    <property type="protein sequence ID" value="CAE7591388.1"/>
    <property type="molecule type" value="Genomic_DNA"/>
</dbReference>
<dbReference type="Pfam" id="PF00144">
    <property type="entry name" value="Beta-lactamase"/>
    <property type="match status" value="1"/>
</dbReference>
<evidence type="ECO:0000313" key="2">
    <source>
        <dbReference type="EMBL" id="CAE7591388.1"/>
    </source>
</evidence>
<comment type="caution">
    <text evidence="2">The sequence shown here is derived from an EMBL/GenBank/DDBJ whole genome shotgun (WGS) entry which is preliminary data.</text>
</comment>
<gene>
    <name evidence="2" type="ORF">SPIL2461_LOCUS15754</name>
</gene>
<proteinExistence type="predicted"/>
<dbReference type="Gene3D" id="3.40.710.10">
    <property type="entry name" value="DD-peptidase/beta-lactamase superfamily"/>
    <property type="match status" value="1"/>
</dbReference>
<dbReference type="InterPro" id="IPR012338">
    <property type="entry name" value="Beta-lactam/transpept-like"/>
</dbReference>
<name>A0A812V1G3_SYMPI</name>
<evidence type="ECO:0000259" key="1">
    <source>
        <dbReference type="Pfam" id="PF00144"/>
    </source>
</evidence>
<dbReference type="OrthoDB" id="428260at2759"/>
<accession>A0A812V1G3</accession>
<sequence length="304" mass="32218">VSIALNGLVSHLDIAAGTADGTAPLTPRLSDDFPSVLSLVSGERTDLGYQAIEVSKEPGTCFAYSGGGFLVLQHLIEAMEGAAVEGVCRPFLDITGLSDFSFIPHDLPRALGRYALGFSDTGDVVAAPTGRLAFPPFAAGALGTPRSLANFWAELIAAYTDTARLTPIAHATAVAVLRDNVRDLGSVDFMGARMGLGVFVMDAGPNKVAVHQAANEGFRGVYIACFEGPDVGKVMVVLSNGDNYAALLNAEVSRLLLRRWQWKGVNGAVLEEDAEFIFRDIPQEQIVNQAYKALVFSAFEPSPA</sequence>
<reference evidence="2" key="1">
    <citation type="submission" date="2021-02" db="EMBL/GenBank/DDBJ databases">
        <authorList>
            <person name="Dougan E. K."/>
            <person name="Rhodes N."/>
            <person name="Thang M."/>
            <person name="Chan C."/>
        </authorList>
    </citation>
    <scope>NUCLEOTIDE SEQUENCE</scope>
</reference>
<dbReference type="Proteomes" id="UP000649617">
    <property type="component" value="Unassembled WGS sequence"/>
</dbReference>
<evidence type="ECO:0000313" key="3">
    <source>
        <dbReference type="Proteomes" id="UP000649617"/>
    </source>
</evidence>
<protein>
    <recommendedName>
        <fullName evidence="1">Beta-lactamase-related domain-containing protein</fullName>
    </recommendedName>
</protein>
<keyword evidence="3" id="KW-1185">Reference proteome</keyword>
<feature type="domain" description="Beta-lactamase-related" evidence="1">
    <location>
        <begin position="49"/>
        <end position="244"/>
    </location>
</feature>
<organism evidence="2 3">
    <name type="scientific">Symbiodinium pilosum</name>
    <name type="common">Dinoflagellate</name>
    <dbReference type="NCBI Taxonomy" id="2952"/>
    <lineage>
        <taxon>Eukaryota</taxon>
        <taxon>Sar</taxon>
        <taxon>Alveolata</taxon>
        <taxon>Dinophyceae</taxon>
        <taxon>Suessiales</taxon>
        <taxon>Symbiodiniaceae</taxon>
        <taxon>Symbiodinium</taxon>
    </lineage>
</organism>
<dbReference type="SUPFAM" id="SSF56601">
    <property type="entry name" value="beta-lactamase/transpeptidase-like"/>
    <property type="match status" value="1"/>
</dbReference>